<feature type="repeat" description="WD" evidence="3">
    <location>
        <begin position="295"/>
        <end position="335"/>
    </location>
</feature>
<evidence type="ECO:0000256" key="1">
    <source>
        <dbReference type="ARBA" id="ARBA00022574"/>
    </source>
</evidence>
<dbReference type="SUPFAM" id="SSF50978">
    <property type="entry name" value="WD40 repeat-like"/>
    <property type="match status" value="1"/>
</dbReference>
<evidence type="ECO:0000256" key="2">
    <source>
        <dbReference type="ARBA" id="ARBA00022737"/>
    </source>
</evidence>
<dbReference type="InterPro" id="IPR040324">
    <property type="entry name" value="WDR44/Dgr2"/>
</dbReference>
<dbReference type="PROSITE" id="PS50082">
    <property type="entry name" value="WD_REPEATS_2"/>
    <property type="match status" value="3"/>
</dbReference>
<keyword evidence="2" id="KW-0677">Repeat</keyword>
<evidence type="ECO:0000313" key="4">
    <source>
        <dbReference type="EMBL" id="KAF5958921.1"/>
    </source>
</evidence>
<dbReference type="Gene3D" id="2.130.10.10">
    <property type="entry name" value="YVTN repeat-like/Quinoprotein amine dehydrogenase"/>
    <property type="match status" value="1"/>
</dbReference>
<feature type="repeat" description="WD" evidence="3">
    <location>
        <begin position="210"/>
        <end position="243"/>
    </location>
</feature>
<dbReference type="EMBL" id="JACBKZ010000001">
    <property type="protein sequence ID" value="KAF5958921.1"/>
    <property type="molecule type" value="Genomic_DNA"/>
</dbReference>
<reference evidence="4 5" key="2">
    <citation type="submission" date="2020-07" db="EMBL/GenBank/DDBJ databases">
        <title>Genome assembly of wild tea tree DASZ reveals pedigree and selection history of tea varieties.</title>
        <authorList>
            <person name="Zhang W."/>
        </authorList>
    </citation>
    <scope>NUCLEOTIDE SEQUENCE [LARGE SCALE GENOMIC DNA]</scope>
    <source>
        <strain evidence="5">cv. G240</strain>
        <tissue evidence="4">Leaf</tissue>
    </source>
</reference>
<sequence length="632" mass="71145">MLSFDGVGEEVFFDSAEYFLLSSEESVVVKEDLLNGNLGFEVWLKEPQSVKERRDRFLRRMGFVELARASKEEESDEMMGLERIVECSGTVSSCYTPQVEENLVCYGRELSCEEANCGFDELEQDQVCNLSVALEGESYRSHVKECKIFDMDKKNLRNWWKKFIKNKRMRARGTEVLKPICETPKVNRMKVHQKKKKYMELSAVYVGQEIQAHEGFIWSMKFSPDGQYLASGGEDGVIRIWRVMQADASCKENESLHAQAKFGGRRGKEGKKQSHLSVVVPDKVFQIEELPLQEFHGHTSDVLGLAWSKSNCLLSSSKDKTVRLWQVGCNECISVFQHNDYVTCIQFNPVNENYFMSGSIDGKVRIWGVTERQVVDWADVRDVVTAICYHPDGKGFIVGSVTGTCRFYGASDGNLQLTTVMNFRGRNKSSSNKITGIQEDSQRVMITSEDSKVRILDGTDIVRKYRGLAKSGSQLSASFTSTGSHIISVGKDSRVYVWNYDDPCISSSTQSNSVRSCEHFFLEGVSLAIPWLNTTTTTTTQSREKGCSDCCLQMSQDQQHKPSSSSSSSSSGRFSLGNWLFSMDVSCSSKSSVTWPEENLPTWDVHTAEHHHHEAVSATWGLVINSKCNIFG</sequence>
<dbReference type="PROSITE" id="PS50294">
    <property type="entry name" value="WD_REPEATS_REGION"/>
    <property type="match status" value="3"/>
</dbReference>
<keyword evidence="5" id="KW-1185">Reference proteome</keyword>
<dbReference type="Pfam" id="PF00400">
    <property type="entry name" value="WD40"/>
    <property type="match status" value="5"/>
</dbReference>
<dbReference type="FunFam" id="2.130.10.10:FF:000849">
    <property type="entry name" value="WD repeat-containing protein 44"/>
    <property type="match status" value="1"/>
</dbReference>
<feature type="repeat" description="WD" evidence="3">
    <location>
        <begin position="335"/>
        <end position="377"/>
    </location>
</feature>
<accession>A0A7J7I2Y6</accession>
<organism evidence="4 5">
    <name type="scientific">Camellia sinensis</name>
    <name type="common">Tea plant</name>
    <name type="synonym">Thea sinensis</name>
    <dbReference type="NCBI Taxonomy" id="4442"/>
    <lineage>
        <taxon>Eukaryota</taxon>
        <taxon>Viridiplantae</taxon>
        <taxon>Streptophyta</taxon>
        <taxon>Embryophyta</taxon>
        <taxon>Tracheophyta</taxon>
        <taxon>Spermatophyta</taxon>
        <taxon>Magnoliopsida</taxon>
        <taxon>eudicotyledons</taxon>
        <taxon>Gunneridae</taxon>
        <taxon>Pentapetalae</taxon>
        <taxon>asterids</taxon>
        <taxon>Ericales</taxon>
        <taxon>Theaceae</taxon>
        <taxon>Camellia</taxon>
    </lineage>
</organism>
<evidence type="ECO:0000313" key="5">
    <source>
        <dbReference type="Proteomes" id="UP000593564"/>
    </source>
</evidence>
<dbReference type="PANTHER" id="PTHR14221">
    <property type="entry name" value="WD REPEAT DOMAIN 44"/>
    <property type="match status" value="1"/>
</dbReference>
<dbReference type="InterPro" id="IPR001680">
    <property type="entry name" value="WD40_rpt"/>
</dbReference>
<dbReference type="InterPro" id="IPR015943">
    <property type="entry name" value="WD40/YVTN_repeat-like_dom_sf"/>
</dbReference>
<dbReference type="AlphaFoldDB" id="A0A7J7I2Y6"/>
<gene>
    <name evidence="4" type="ORF">HYC85_000130</name>
</gene>
<name>A0A7J7I2Y6_CAMSI</name>
<dbReference type="PRINTS" id="PR00320">
    <property type="entry name" value="GPROTEINBRPT"/>
</dbReference>
<dbReference type="Proteomes" id="UP000593564">
    <property type="component" value="Unassembled WGS sequence"/>
</dbReference>
<reference evidence="5" key="1">
    <citation type="journal article" date="2020" name="Nat. Commun.">
        <title>Genome assembly of wild tea tree DASZ reveals pedigree and selection history of tea varieties.</title>
        <authorList>
            <person name="Zhang W."/>
            <person name="Zhang Y."/>
            <person name="Qiu H."/>
            <person name="Guo Y."/>
            <person name="Wan H."/>
            <person name="Zhang X."/>
            <person name="Scossa F."/>
            <person name="Alseekh S."/>
            <person name="Zhang Q."/>
            <person name="Wang P."/>
            <person name="Xu L."/>
            <person name="Schmidt M.H."/>
            <person name="Jia X."/>
            <person name="Li D."/>
            <person name="Zhu A."/>
            <person name="Guo F."/>
            <person name="Chen W."/>
            <person name="Ni D."/>
            <person name="Usadel B."/>
            <person name="Fernie A.R."/>
            <person name="Wen W."/>
        </authorList>
    </citation>
    <scope>NUCLEOTIDE SEQUENCE [LARGE SCALE GENOMIC DNA]</scope>
    <source>
        <strain evidence="5">cv. G240</strain>
    </source>
</reference>
<dbReference type="CDD" id="cd00200">
    <property type="entry name" value="WD40"/>
    <property type="match status" value="1"/>
</dbReference>
<dbReference type="InterPro" id="IPR020472">
    <property type="entry name" value="WD40_PAC1"/>
</dbReference>
<keyword evidence="1 3" id="KW-0853">WD repeat</keyword>
<dbReference type="SMART" id="SM00320">
    <property type="entry name" value="WD40"/>
    <property type="match status" value="5"/>
</dbReference>
<evidence type="ECO:0000256" key="3">
    <source>
        <dbReference type="PROSITE-ProRule" id="PRU00221"/>
    </source>
</evidence>
<dbReference type="PANTHER" id="PTHR14221:SF31">
    <property type="entry name" value="TRANSDUCIN_WD40 REPEAT-LIKE SUPERFAMILY PROTEIN"/>
    <property type="match status" value="1"/>
</dbReference>
<dbReference type="InterPro" id="IPR036322">
    <property type="entry name" value="WD40_repeat_dom_sf"/>
</dbReference>
<protein>
    <submittedName>
        <fullName evidence="4">Uncharacterized protein</fullName>
    </submittedName>
</protein>
<proteinExistence type="predicted"/>
<comment type="caution">
    <text evidence="4">The sequence shown here is derived from an EMBL/GenBank/DDBJ whole genome shotgun (WGS) entry which is preliminary data.</text>
</comment>